<reference evidence="11" key="1">
    <citation type="submission" date="2023-03" db="EMBL/GenBank/DDBJ databases">
        <authorList>
            <person name="Steffen K."/>
            <person name="Cardenas P."/>
        </authorList>
    </citation>
    <scope>NUCLEOTIDE SEQUENCE</scope>
</reference>
<evidence type="ECO:0000256" key="1">
    <source>
        <dbReference type="ARBA" id="ARBA00022475"/>
    </source>
</evidence>
<organism evidence="11 12">
    <name type="scientific">Geodia barretti</name>
    <name type="common">Barrett's horny sponge</name>
    <dbReference type="NCBI Taxonomy" id="519541"/>
    <lineage>
        <taxon>Eukaryota</taxon>
        <taxon>Metazoa</taxon>
        <taxon>Porifera</taxon>
        <taxon>Demospongiae</taxon>
        <taxon>Heteroscleromorpha</taxon>
        <taxon>Tetractinellida</taxon>
        <taxon>Astrophorina</taxon>
        <taxon>Geodiidae</taxon>
        <taxon>Geodia</taxon>
    </lineage>
</organism>
<dbReference type="AlphaFoldDB" id="A0AA35WYL7"/>
<dbReference type="InterPro" id="IPR003811">
    <property type="entry name" value="G3P_acylTferase_PlsY"/>
</dbReference>
<dbReference type="Proteomes" id="UP001174909">
    <property type="component" value="Unassembled WGS sequence"/>
</dbReference>
<dbReference type="GO" id="GO:0005886">
    <property type="term" value="C:plasma membrane"/>
    <property type="evidence" value="ECO:0007669"/>
    <property type="project" value="InterPro"/>
</dbReference>
<keyword evidence="11" id="KW-0012">Acyltransferase</keyword>
<comment type="caution">
    <text evidence="11">The sequence shown here is derived from an EMBL/GenBank/DDBJ whole genome shotgun (WGS) entry which is preliminary data.</text>
</comment>
<gene>
    <name evidence="11" type="ORF">GBAR_LOCUS21086</name>
</gene>
<dbReference type="HAMAP" id="MF_01043">
    <property type="entry name" value="PlsY"/>
    <property type="match status" value="1"/>
</dbReference>
<evidence type="ECO:0000313" key="12">
    <source>
        <dbReference type="Proteomes" id="UP001174909"/>
    </source>
</evidence>
<keyword evidence="12" id="KW-1185">Reference proteome</keyword>
<dbReference type="PANTHER" id="PTHR30309">
    <property type="entry name" value="INNER MEMBRANE PROTEIN YGIH"/>
    <property type="match status" value="1"/>
</dbReference>
<keyword evidence="9" id="KW-1208">Phospholipid metabolism</keyword>
<keyword evidence="6" id="KW-0443">Lipid metabolism</keyword>
<evidence type="ECO:0000256" key="6">
    <source>
        <dbReference type="ARBA" id="ARBA00023098"/>
    </source>
</evidence>
<keyword evidence="8" id="KW-0594">Phospholipid biosynthesis</keyword>
<evidence type="ECO:0000256" key="10">
    <source>
        <dbReference type="SAM" id="Phobius"/>
    </source>
</evidence>
<keyword evidence="1" id="KW-1003">Cell membrane</keyword>
<evidence type="ECO:0000313" key="11">
    <source>
        <dbReference type="EMBL" id="CAI8037689.1"/>
    </source>
</evidence>
<name>A0AA35WYL7_GEOBA</name>
<proteinExistence type="inferred from homology"/>
<feature type="transmembrane region" description="Helical" evidence="10">
    <location>
        <begin position="113"/>
        <end position="133"/>
    </location>
</feature>
<protein>
    <submittedName>
        <fullName evidence="11">Glycerol-3-phosphate acyltransferase 4</fullName>
    </submittedName>
</protein>
<keyword evidence="5 10" id="KW-1133">Transmembrane helix</keyword>
<feature type="transmembrane region" description="Helical" evidence="10">
    <location>
        <begin position="6"/>
        <end position="25"/>
    </location>
</feature>
<evidence type="ECO:0000256" key="3">
    <source>
        <dbReference type="ARBA" id="ARBA00022679"/>
    </source>
</evidence>
<dbReference type="GO" id="GO:0043772">
    <property type="term" value="F:acyl-phosphate glycerol-3-phosphate acyltransferase activity"/>
    <property type="evidence" value="ECO:0007669"/>
    <property type="project" value="InterPro"/>
</dbReference>
<feature type="transmembrane region" description="Helical" evidence="10">
    <location>
        <begin position="72"/>
        <end position="93"/>
    </location>
</feature>
<keyword evidence="2" id="KW-0444">Lipid biosynthesis</keyword>
<sequence>MTVTDGVLIVAAYLLGGIPTAYLVARFVAGIDIRSYGSGNVGASNALAHLGAKAGVAIGLFDLIGKGILPVFLARALDAGLGVQVAVGLAAVAGHNWSPFIRFTGGRGVGTAGGVMLGFALWYEALIATILIAGIGRFVLKDTSLLTLVALIALPITAIAVSVTGLAGRPTEVVLMCMLIGVLLAAKRLTANWERLSVEQSVLQTLICRILWDRDVPKREDWTDRTPTADISEASD</sequence>
<evidence type="ECO:0000256" key="2">
    <source>
        <dbReference type="ARBA" id="ARBA00022516"/>
    </source>
</evidence>
<dbReference type="GO" id="GO:0008654">
    <property type="term" value="P:phospholipid biosynthetic process"/>
    <property type="evidence" value="ECO:0007669"/>
    <property type="project" value="UniProtKB-KW"/>
</dbReference>
<evidence type="ECO:0000256" key="5">
    <source>
        <dbReference type="ARBA" id="ARBA00022989"/>
    </source>
</evidence>
<evidence type="ECO:0000256" key="8">
    <source>
        <dbReference type="ARBA" id="ARBA00023209"/>
    </source>
</evidence>
<evidence type="ECO:0000256" key="7">
    <source>
        <dbReference type="ARBA" id="ARBA00023136"/>
    </source>
</evidence>
<keyword evidence="7 10" id="KW-0472">Membrane</keyword>
<dbReference type="Pfam" id="PF02660">
    <property type="entry name" value="G3P_acyltransf"/>
    <property type="match status" value="1"/>
</dbReference>
<dbReference type="SMART" id="SM01207">
    <property type="entry name" value="G3P_acyltransf"/>
    <property type="match status" value="1"/>
</dbReference>
<accession>A0AA35WYL7</accession>
<evidence type="ECO:0000256" key="4">
    <source>
        <dbReference type="ARBA" id="ARBA00022692"/>
    </source>
</evidence>
<feature type="transmembrane region" description="Helical" evidence="10">
    <location>
        <begin position="145"/>
        <end position="167"/>
    </location>
</feature>
<evidence type="ECO:0000256" key="9">
    <source>
        <dbReference type="ARBA" id="ARBA00023264"/>
    </source>
</evidence>
<dbReference type="PANTHER" id="PTHR30309:SF0">
    <property type="entry name" value="GLYCEROL-3-PHOSPHATE ACYLTRANSFERASE-RELATED"/>
    <property type="match status" value="1"/>
</dbReference>
<dbReference type="EMBL" id="CASHTH010002955">
    <property type="protein sequence ID" value="CAI8037689.1"/>
    <property type="molecule type" value="Genomic_DNA"/>
</dbReference>
<keyword evidence="4 10" id="KW-0812">Transmembrane</keyword>
<keyword evidence="3" id="KW-0808">Transferase</keyword>